<reference evidence="1 2" key="1">
    <citation type="journal article" date="2008" name="Nature">
        <title>The genome of Laccaria bicolor provides insights into mycorrhizal symbiosis.</title>
        <authorList>
            <person name="Martin F."/>
            <person name="Aerts A."/>
            <person name="Ahren D."/>
            <person name="Brun A."/>
            <person name="Danchin E.G.J."/>
            <person name="Duchaussoy F."/>
            <person name="Gibon J."/>
            <person name="Kohler A."/>
            <person name="Lindquist E."/>
            <person name="Pereda V."/>
            <person name="Salamov A."/>
            <person name="Shapiro H.J."/>
            <person name="Wuyts J."/>
            <person name="Blaudez D."/>
            <person name="Buee M."/>
            <person name="Brokstein P."/>
            <person name="Canbaeck B."/>
            <person name="Cohen D."/>
            <person name="Courty P.E."/>
            <person name="Coutinho P.M."/>
            <person name="Delaruelle C."/>
            <person name="Detter J.C."/>
            <person name="Deveau A."/>
            <person name="DiFazio S."/>
            <person name="Duplessis S."/>
            <person name="Fraissinet-Tachet L."/>
            <person name="Lucic E."/>
            <person name="Frey-Klett P."/>
            <person name="Fourrey C."/>
            <person name="Feussner I."/>
            <person name="Gay G."/>
            <person name="Grimwood J."/>
            <person name="Hoegger P.J."/>
            <person name="Jain P."/>
            <person name="Kilaru S."/>
            <person name="Labbe J."/>
            <person name="Lin Y.C."/>
            <person name="Legue V."/>
            <person name="Le Tacon F."/>
            <person name="Marmeisse R."/>
            <person name="Melayah D."/>
            <person name="Montanini B."/>
            <person name="Muratet M."/>
            <person name="Nehls U."/>
            <person name="Niculita-Hirzel H."/>
            <person name="Oudot-Le Secq M.P."/>
            <person name="Peter M."/>
            <person name="Quesneville H."/>
            <person name="Rajashekar B."/>
            <person name="Reich M."/>
            <person name="Rouhier N."/>
            <person name="Schmutz J."/>
            <person name="Yin T."/>
            <person name="Chalot M."/>
            <person name="Henrissat B."/>
            <person name="Kuees U."/>
            <person name="Lucas S."/>
            <person name="Van de Peer Y."/>
            <person name="Podila G.K."/>
            <person name="Polle A."/>
            <person name="Pukkila P.J."/>
            <person name="Richardson P.M."/>
            <person name="Rouze P."/>
            <person name="Sanders I.R."/>
            <person name="Stajich J.E."/>
            <person name="Tunlid A."/>
            <person name="Tuskan G."/>
            <person name="Grigoriev I.V."/>
        </authorList>
    </citation>
    <scope>NUCLEOTIDE SEQUENCE [LARGE SCALE GENOMIC DNA]</scope>
    <source>
        <strain evidence="2">S238N-H82 / ATCC MYA-4686</strain>
    </source>
</reference>
<dbReference type="GO" id="GO:0005737">
    <property type="term" value="C:cytoplasm"/>
    <property type="evidence" value="ECO:0007669"/>
    <property type="project" value="TreeGrafter"/>
</dbReference>
<sequence>GLKATINNPRVSAEAKHEAQNRLKEMGYEMKDPEHEDFDSLESINQKNPERVAAGLKATVHNPAVSEEAKTRAREKLVEM</sequence>
<dbReference type="FunCoup" id="B0D4A5">
    <property type="interactions" value="269"/>
</dbReference>
<feature type="non-terminal residue" evidence="1">
    <location>
        <position position="80"/>
    </location>
</feature>
<dbReference type="PANTHER" id="PTHR36576:SF1">
    <property type="entry name" value="UPF0654 PROTEIN C11D3.01C-RELATED"/>
    <property type="match status" value="1"/>
</dbReference>
<dbReference type="InParanoid" id="B0D4A5"/>
<dbReference type="GeneID" id="6074519"/>
<dbReference type="Pfam" id="PF10346">
    <property type="entry name" value="Con-6"/>
    <property type="match status" value="2"/>
</dbReference>
<dbReference type="EMBL" id="DS547097">
    <property type="protein sequence ID" value="EDR10297.1"/>
    <property type="molecule type" value="Genomic_DNA"/>
</dbReference>
<dbReference type="AlphaFoldDB" id="B0D4A5"/>
<organism evidence="2">
    <name type="scientific">Laccaria bicolor (strain S238N-H82 / ATCC MYA-4686)</name>
    <name type="common">Bicoloured deceiver</name>
    <name type="synonym">Laccaria laccata var. bicolor</name>
    <dbReference type="NCBI Taxonomy" id="486041"/>
    <lineage>
        <taxon>Eukaryota</taxon>
        <taxon>Fungi</taxon>
        <taxon>Dikarya</taxon>
        <taxon>Basidiomycota</taxon>
        <taxon>Agaricomycotina</taxon>
        <taxon>Agaricomycetes</taxon>
        <taxon>Agaricomycetidae</taxon>
        <taxon>Agaricales</taxon>
        <taxon>Agaricineae</taxon>
        <taxon>Hydnangiaceae</taxon>
        <taxon>Laccaria</taxon>
    </lineage>
</organism>
<dbReference type="InterPro" id="IPR018824">
    <property type="entry name" value="Conidiation-specific_6"/>
</dbReference>
<accession>B0D4A5</accession>
<evidence type="ECO:0000313" key="2">
    <source>
        <dbReference type="Proteomes" id="UP000001194"/>
    </source>
</evidence>
<protein>
    <submittedName>
        <fullName evidence="1">Predicted protein</fullName>
    </submittedName>
</protein>
<proteinExistence type="predicted"/>
<gene>
    <name evidence="1" type="ORF">LACBIDRAFT_155024</name>
</gene>
<dbReference type="Proteomes" id="UP000001194">
    <property type="component" value="Unassembled WGS sequence"/>
</dbReference>
<keyword evidence="2" id="KW-1185">Reference proteome</keyword>
<dbReference type="InterPro" id="IPR052670">
    <property type="entry name" value="UPF0654_domain"/>
</dbReference>
<dbReference type="RefSeq" id="XP_001878747.1">
    <property type="nucleotide sequence ID" value="XM_001878712.1"/>
</dbReference>
<name>B0D4A5_LACBS</name>
<dbReference type="OrthoDB" id="5419162at2759"/>
<evidence type="ECO:0000313" key="1">
    <source>
        <dbReference type="EMBL" id="EDR10297.1"/>
    </source>
</evidence>
<dbReference type="PANTHER" id="PTHR36576">
    <property type="entry name" value="UPF0654 PROTEIN C11D3.01C-RELATED"/>
    <property type="match status" value="1"/>
</dbReference>
<feature type="non-terminal residue" evidence="1">
    <location>
        <position position="1"/>
    </location>
</feature>
<dbReference type="HOGENOM" id="CLU_107705_2_1_1"/>
<dbReference type="KEGG" id="lbc:LACBIDRAFT_155024"/>